<dbReference type="Proteomes" id="UP001412067">
    <property type="component" value="Unassembled WGS sequence"/>
</dbReference>
<feature type="transmembrane region" description="Helical" evidence="7">
    <location>
        <begin position="114"/>
        <end position="136"/>
    </location>
</feature>
<feature type="compositionally biased region" description="Low complexity" evidence="6">
    <location>
        <begin position="14"/>
        <end position="30"/>
    </location>
</feature>
<dbReference type="InterPro" id="IPR029485">
    <property type="entry name" value="CAT_C"/>
</dbReference>
<dbReference type="PANTHER" id="PTHR43243">
    <property type="entry name" value="INNER MEMBRANE TRANSPORTER YGJI-RELATED"/>
    <property type="match status" value="1"/>
</dbReference>
<evidence type="ECO:0000313" key="9">
    <source>
        <dbReference type="EMBL" id="KAK8940309.1"/>
    </source>
</evidence>
<keyword evidence="4 7" id="KW-1133">Transmembrane helix</keyword>
<comment type="subcellular location">
    <subcellularLocation>
        <location evidence="1">Membrane</location>
        <topology evidence="1">Multi-pass membrane protein</topology>
    </subcellularLocation>
</comment>
<dbReference type="EMBL" id="JBBWWR010000020">
    <property type="protein sequence ID" value="KAK8940309.1"/>
    <property type="molecule type" value="Genomic_DNA"/>
</dbReference>
<evidence type="ECO:0000256" key="7">
    <source>
        <dbReference type="SAM" id="Phobius"/>
    </source>
</evidence>
<protein>
    <submittedName>
        <fullName evidence="9">Cationic amino acid transporter 8, vacuolar</fullName>
    </submittedName>
</protein>
<evidence type="ECO:0000256" key="3">
    <source>
        <dbReference type="ARBA" id="ARBA00022692"/>
    </source>
</evidence>
<dbReference type="PIRSF" id="PIRSF006060">
    <property type="entry name" value="AA_transporter"/>
    <property type="match status" value="1"/>
</dbReference>
<feature type="region of interest" description="Disordered" evidence="6">
    <location>
        <begin position="1"/>
        <end position="30"/>
    </location>
</feature>
<dbReference type="Pfam" id="PF13906">
    <property type="entry name" value="AA_permease_C"/>
    <property type="match status" value="1"/>
</dbReference>
<evidence type="ECO:0000256" key="6">
    <source>
        <dbReference type="SAM" id="MobiDB-lite"/>
    </source>
</evidence>
<comment type="caution">
    <text evidence="9">The sequence shown here is derived from an EMBL/GenBank/DDBJ whole genome shotgun (WGS) entry which is preliminary data.</text>
</comment>
<dbReference type="PANTHER" id="PTHR43243:SF62">
    <property type="entry name" value="CATIONIC AMINO ACID TRANSPORTER 8, VACUOLAR"/>
    <property type="match status" value="1"/>
</dbReference>
<feature type="transmembrane region" description="Helical" evidence="7">
    <location>
        <begin position="553"/>
        <end position="575"/>
    </location>
</feature>
<feature type="transmembrane region" description="Helical" evidence="7">
    <location>
        <begin position="148"/>
        <end position="170"/>
    </location>
</feature>
<feature type="transmembrane region" description="Helical" evidence="7">
    <location>
        <begin position="339"/>
        <end position="363"/>
    </location>
</feature>
<comment type="similarity">
    <text evidence="2">Belongs to the amino acid-polyamine-organocation (APC) superfamily. Cationic amino acid transporter (CAT) (TC 2.A.3.3) family.</text>
</comment>
<accession>A0ABR2LH23</accession>
<feature type="transmembrane region" description="Helical" evidence="7">
    <location>
        <begin position="268"/>
        <end position="288"/>
    </location>
</feature>
<feature type="transmembrane region" description="Helical" evidence="7">
    <location>
        <begin position="499"/>
        <end position="518"/>
    </location>
</feature>
<gene>
    <name evidence="9" type="primary">CAT8</name>
    <name evidence="9" type="ORF">KSP40_PGU012048</name>
</gene>
<dbReference type="Gene3D" id="1.20.1740.10">
    <property type="entry name" value="Amino acid/polyamine transporter I"/>
    <property type="match status" value="1"/>
</dbReference>
<evidence type="ECO:0000256" key="2">
    <source>
        <dbReference type="ARBA" id="ARBA00008572"/>
    </source>
</evidence>
<feature type="transmembrane region" description="Helical" evidence="7">
    <location>
        <begin position="581"/>
        <end position="599"/>
    </location>
</feature>
<proteinExistence type="inferred from homology"/>
<feature type="transmembrane region" description="Helical" evidence="7">
    <location>
        <begin position="524"/>
        <end position="546"/>
    </location>
</feature>
<feature type="transmembrane region" description="Helical" evidence="7">
    <location>
        <begin position="191"/>
        <end position="212"/>
    </location>
</feature>
<evidence type="ECO:0000256" key="1">
    <source>
        <dbReference type="ARBA" id="ARBA00004141"/>
    </source>
</evidence>
<keyword evidence="10" id="KW-1185">Reference proteome</keyword>
<name>A0ABR2LH23_9ASPA</name>
<keyword evidence="3 7" id="KW-0812">Transmembrane</keyword>
<feature type="transmembrane region" description="Helical" evidence="7">
    <location>
        <begin position="464"/>
        <end position="487"/>
    </location>
</feature>
<organism evidence="9 10">
    <name type="scientific">Platanthera guangdongensis</name>
    <dbReference type="NCBI Taxonomy" id="2320717"/>
    <lineage>
        <taxon>Eukaryota</taxon>
        <taxon>Viridiplantae</taxon>
        <taxon>Streptophyta</taxon>
        <taxon>Embryophyta</taxon>
        <taxon>Tracheophyta</taxon>
        <taxon>Spermatophyta</taxon>
        <taxon>Magnoliopsida</taxon>
        <taxon>Liliopsida</taxon>
        <taxon>Asparagales</taxon>
        <taxon>Orchidaceae</taxon>
        <taxon>Orchidoideae</taxon>
        <taxon>Orchideae</taxon>
        <taxon>Orchidinae</taxon>
        <taxon>Platanthera</taxon>
    </lineage>
</organism>
<evidence type="ECO:0000256" key="4">
    <source>
        <dbReference type="ARBA" id="ARBA00022989"/>
    </source>
</evidence>
<evidence type="ECO:0000313" key="10">
    <source>
        <dbReference type="Proteomes" id="UP001412067"/>
    </source>
</evidence>
<evidence type="ECO:0000256" key="5">
    <source>
        <dbReference type="ARBA" id="ARBA00023136"/>
    </source>
</evidence>
<dbReference type="InterPro" id="IPR002293">
    <property type="entry name" value="AA/rel_permease1"/>
</dbReference>
<feature type="domain" description="Cationic amino acid transporter C-terminal" evidence="8">
    <location>
        <begin position="554"/>
        <end position="603"/>
    </location>
</feature>
<sequence>MESGVRDPFLAGIPSHSSSPTSSLVSVSAQSPTMADGYPAAENAASRESVQDRSYWRFSKTEFFPESSFRSWSSYRSALSHTGPRLRNRLLHRSSDADEVDVLRRRSENSMRRCLTWWDLAWLGFGSVVGTGIFVLTGQEARLDSGPAIVLSYAVSGLSALLSVFCYAEFAVEIPSAGGSFSYLRVELGDTAAYLAAANILLEALVGAAGLARSWTSYFSTLIGRDSDALRIHAPSLAEGFNLLDPIAVVVLISCSTIAALGTRRTSVLNSVASILTIFVIAFVIVAGFANAKPANLSPFFPFGANGVFRAAAVVYWAYTGFDMMATMAEETKNPARDIPIGLIGSMSAITVVYCVMAFALVIMQKYSEIDTNAAFSVAFAAAGMKWAKYLVALGALKGMTTGMLVGALGQARYTTQIARAHMIPPFFALVHPKTKTPVHATALVTLSSAVIAFFSSLDVLAGVSSISTLFIFMLMAVALLVRRYYVRELTPKSNLLKLNLLLLLIIGSSVGISACWNSGTRGWIGYAIAVLLWFLGTFGLAVVIPQQRVPKVWGVPLVPWLPSASIVTNIFLMGSLGYQAFVRFGICTVVMLIYYVLVGVHATYDVAHEEEDDKVEGFKAEMVGNGA</sequence>
<dbReference type="Pfam" id="PF13520">
    <property type="entry name" value="AA_permease_2"/>
    <property type="match status" value="1"/>
</dbReference>
<keyword evidence="5 7" id="KW-0472">Membrane</keyword>
<evidence type="ECO:0000259" key="8">
    <source>
        <dbReference type="Pfam" id="PF13906"/>
    </source>
</evidence>
<reference evidence="9 10" key="1">
    <citation type="journal article" date="2022" name="Nat. Plants">
        <title>Genomes of leafy and leafless Platanthera orchids illuminate the evolution of mycoheterotrophy.</title>
        <authorList>
            <person name="Li M.H."/>
            <person name="Liu K.W."/>
            <person name="Li Z."/>
            <person name="Lu H.C."/>
            <person name="Ye Q.L."/>
            <person name="Zhang D."/>
            <person name="Wang J.Y."/>
            <person name="Li Y.F."/>
            <person name="Zhong Z.M."/>
            <person name="Liu X."/>
            <person name="Yu X."/>
            <person name="Liu D.K."/>
            <person name="Tu X.D."/>
            <person name="Liu B."/>
            <person name="Hao Y."/>
            <person name="Liao X.Y."/>
            <person name="Jiang Y.T."/>
            <person name="Sun W.H."/>
            <person name="Chen J."/>
            <person name="Chen Y.Q."/>
            <person name="Ai Y."/>
            <person name="Zhai J.W."/>
            <person name="Wu S.S."/>
            <person name="Zhou Z."/>
            <person name="Hsiao Y.Y."/>
            <person name="Wu W.L."/>
            <person name="Chen Y.Y."/>
            <person name="Lin Y.F."/>
            <person name="Hsu J.L."/>
            <person name="Li C.Y."/>
            <person name="Wang Z.W."/>
            <person name="Zhao X."/>
            <person name="Zhong W.Y."/>
            <person name="Ma X.K."/>
            <person name="Ma L."/>
            <person name="Huang J."/>
            <person name="Chen G.Z."/>
            <person name="Huang M.Z."/>
            <person name="Huang L."/>
            <person name="Peng D.H."/>
            <person name="Luo Y.B."/>
            <person name="Zou S.Q."/>
            <person name="Chen S.P."/>
            <person name="Lan S."/>
            <person name="Tsai W.C."/>
            <person name="Van de Peer Y."/>
            <person name="Liu Z.J."/>
        </authorList>
    </citation>
    <scope>NUCLEOTIDE SEQUENCE [LARGE SCALE GENOMIC DNA]</scope>
    <source>
        <strain evidence="9">Lor288</strain>
    </source>
</reference>
<feature type="transmembrane region" description="Helical" evidence="7">
    <location>
        <begin position="439"/>
        <end position="458"/>
    </location>
</feature>
<feature type="transmembrane region" description="Helical" evidence="7">
    <location>
        <begin position="300"/>
        <end position="319"/>
    </location>
</feature>